<dbReference type="HOGENOM" id="CLU_1822677_0_0_0"/>
<dbReference type="PANTHER" id="PTHR30561">
    <property type="entry name" value="SMR FAMILY PROTON-DEPENDENT DRUG EFFLUX TRANSPORTER SUGE"/>
    <property type="match status" value="1"/>
</dbReference>
<feature type="transmembrane region" description="Helical" evidence="6">
    <location>
        <begin position="92"/>
        <end position="112"/>
    </location>
</feature>
<dbReference type="GO" id="GO:0022857">
    <property type="term" value="F:transmembrane transporter activity"/>
    <property type="evidence" value="ECO:0007669"/>
    <property type="project" value="InterPro"/>
</dbReference>
<comment type="subcellular location">
    <subcellularLocation>
        <location evidence="1">Cell membrane</location>
        <topology evidence="1">Multi-pass membrane protein</topology>
    </subcellularLocation>
</comment>
<keyword evidence="8" id="KW-1185">Reference proteome</keyword>
<dbReference type="PANTHER" id="PTHR30561:SF9">
    <property type="entry name" value="4-AMINO-4-DEOXY-L-ARABINOSE-PHOSPHOUNDECAPRENOL FLIPPASE SUBUNIT ARNF-RELATED"/>
    <property type="match status" value="1"/>
</dbReference>
<dbReference type="EMBL" id="CP000875">
    <property type="protein sequence ID" value="ABX06456.1"/>
    <property type="molecule type" value="Genomic_DNA"/>
</dbReference>
<reference evidence="7 8" key="1">
    <citation type="journal article" date="2011" name="Stand. Genomic Sci.">
        <title>Complete genome sequence of the filamentous gliding predatory bacterium Herpetosiphon aurantiacus type strain (114-95(T)).</title>
        <authorList>
            <person name="Kiss H."/>
            <person name="Nett M."/>
            <person name="Domin N."/>
            <person name="Martin K."/>
            <person name="Maresca J.A."/>
            <person name="Copeland A."/>
            <person name="Lapidus A."/>
            <person name="Lucas S."/>
            <person name="Berry K.W."/>
            <person name="Glavina Del Rio T."/>
            <person name="Dalin E."/>
            <person name="Tice H."/>
            <person name="Pitluck S."/>
            <person name="Richardson P."/>
            <person name="Bruce D."/>
            <person name="Goodwin L."/>
            <person name="Han C."/>
            <person name="Detter J.C."/>
            <person name="Schmutz J."/>
            <person name="Brettin T."/>
            <person name="Land M."/>
            <person name="Hauser L."/>
            <person name="Kyrpides N.C."/>
            <person name="Ivanova N."/>
            <person name="Goker M."/>
            <person name="Woyke T."/>
            <person name="Klenk H.P."/>
            <person name="Bryant D.A."/>
        </authorList>
    </citation>
    <scope>NUCLEOTIDE SEQUENCE [LARGE SCALE GENOMIC DNA]</scope>
    <source>
        <strain evidence="8">ATCC 23779 / DSM 785 / 114-95</strain>
    </source>
</reference>
<keyword evidence="4 6" id="KW-1133">Transmembrane helix</keyword>
<proteinExistence type="predicted"/>
<dbReference type="KEGG" id="hau:Haur_3820"/>
<sequence length="141" mass="15577">MEFVIMQFTVLAASIKRGLGEHGTAIRLFGSALGLLIAGQLCYRKALLGATQHNLESLWQVSQSFWGMLGIGLILLSLFPWLALLARRQLSFFYPLWSIATIVLVVINWWWFGGGMSWQTLAGIGLVLLGVSLLFRGGHSI</sequence>
<protein>
    <recommendedName>
        <fullName evidence="9">EamA domain-containing protein</fullName>
    </recommendedName>
</protein>
<keyword evidence="5 6" id="KW-0472">Membrane</keyword>
<keyword evidence="3 6" id="KW-0812">Transmembrane</keyword>
<feature type="transmembrane region" description="Helical" evidence="6">
    <location>
        <begin position="118"/>
        <end position="135"/>
    </location>
</feature>
<accession>A9B8A3</accession>
<evidence type="ECO:0000256" key="1">
    <source>
        <dbReference type="ARBA" id="ARBA00004651"/>
    </source>
</evidence>
<dbReference type="Gene3D" id="1.10.3730.20">
    <property type="match status" value="1"/>
</dbReference>
<evidence type="ECO:0008006" key="9">
    <source>
        <dbReference type="Google" id="ProtNLM"/>
    </source>
</evidence>
<dbReference type="InterPro" id="IPR037185">
    <property type="entry name" value="EmrE-like"/>
</dbReference>
<gene>
    <name evidence="7" type="ordered locus">Haur_3820</name>
</gene>
<dbReference type="GO" id="GO:0005886">
    <property type="term" value="C:plasma membrane"/>
    <property type="evidence" value="ECO:0007669"/>
    <property type="project" value="UniProtKB-SubCell"/>
</dbReference>
<organism evidence="7 8">
    <name type="scientific">Herpetosiphon aurantiacus (strain ATCC 23779 / DSM 785 / 114-95)</name>
    <dbReference type="NCBI Taxonomy" id="316274"/>
    <lineage>
        <taxon>Bacteria</taxon>
        <taxon>Bacillati</taxon>
        <taxon>Chloroflexota</taxon>
        <taxon>Chloroflexia</taxon>
        <taxon>Herpetosiphonales</taxon>
        <taxon>Herpetosiphonaceae</taxon>
        <taxon>Herpetosiphon</taxon>
    </lineage>
</organism>
<keyword evidence="2" id="KW-1003">Cell membrane</keyword>
<dbReference type="SUPFAM" id="SSF103481">
    <property type="entry name" value="Multidrug resistance efflux transporter EmrE"/>
    <property type="match status" value="1"/>
</dbReference>
<dbReference type="STRING" id="316274.Haur_3820"/>
<dbReference type="InterPro" id="IPR000390">
    <property type="entry name" value="Small_drug/metabolite_transptr"/>
</dbReference>
<evidence type="ECO:0000256" key="4">
    <source>
        <dbReference type="ARBA" id="ARBA00022989"/>
    </source>
</evidence>
<evidence type="ECO:0000313" key="8">
    <source>
        <dbReference type="Proteomes" id="UP000000787"/>
    </source>
</evidence>
<dbReference type="BioCyc" id="HAUR316274:GHYA-3862-MONOMER"/>
<evidence type="ECO:0000313" key="7">
    <source>
        <dbReference type="EMBL" id="ABX06456.1"/>
    </source>
</evidence>
<dbReference type="InParanoid" id="A9B8A3"/>
<evidence type="ECO:0000256" key="5">
    <source>
        <dbReference type="ARBA" id="ARBA00023136"/>
    </source>
</evidence>
<feature type="transmembrane region" description="Helical" evidence="6">
    <location>
        <begin position="65"/>
        <end position="85"/>
    </location>
</feature>
<dbReference type="Proteomes" id="UP000000787">
    <property type="component" value="Chromosome"/>
</dbReference>
<name>A9B8A3_HERA2</name>
<evidence type="ECO:0000256" key="3">
    <source>
        <dbReference type="ARBA" id="ARBA00022692"/>
    </source>
</evidence>
<dbReference type="AlphaFoldDB" id="A9B8A3"/>
<evidence type="ECO:0000256" key="2">
    <source>
        <dbReference type="ARBA" id="ARBA00022475"/>
    </source>
</evidence>
<evidence type="ECO:0000256" key="6">
    <source>
        <dbReference type="SAM" id="Phobius"/>
    </source>
</evidence>